<name>A0A814LPS3_9BILA</name>
<evidence type="ECO:0000313" key="2">
    <source>
        <dbReference type="EMBL" id="CAF1069134.1"/>
    </source>
</evidence>
<feature type="compositionally biased region" description="Polar residues" evidence="1">
    <location>
        <begin position="40"/>
        <end position="64"/>
    </location>
</feature>
<comment type="caution">
    <text evidence="2">The sequence shown here is derived from an EMBL/GenBank/DDBJ whole genome shotgun (WGS) entry which is preliminary data.</text>
</comment>
<keyword evidence="3" id="KW-1185">Reference proteome</keyword>
<evidence type="ECO:0000313" key="3">
    <source>
        <dbReference type="Proteomes" id="UP000663879"/>
    </source>
</evidence>
<proteinExistence type="predicted"/>
<evidence type="ECO:0000256" key="1">
    <source>
        <dbReference type="SAM" id="MobiDB-lite"/>
    </source>
</evidence>
<reference evidence="2" key="1">
    <citation type="submission" date="2021-02" db="EMBL/GenBank/DDBJ databases">
        <authorList>
            <person name="Nowell W R."/>
        </authorList>
    </citation>
    <scope>NUCLEOTIDE SEQUENCE</scope>
    <source>
        <strain evidence="2">Ploen Becks lab</strain>
    </source>
</reference>
<dbReference type="EMBL" id="CAJNOC010006063">
    <property type="protein sequence ID" value="CAF1069134.1"/>
    <property type="molecule type" value="Genomic_DNA"/>
</dbReference>
<organism evidence="2 3">
    <name type="scientific">Brachionus calyciflorus</name>
    <dbReference type="NCBI Taxonomy" id="104777"/>
    <lineage>
        <taxon>Eukaryota</taxon>
        <taxon>Metazoa</taxon>
        <taxon>Spiralia</taxon>
        <taxon>Gnathifera</taxon>
        <taxon>Rotifera</taxon>
        <taxon>Eurotatoria</taxon>
        <taxon>Monogononta</taxon>
        <taxon>Pseudotrocha</taxon>
        <taxon>Ploima</taxon>
        <taxon>Brachionidae</taxon>
        <taxon>Brachionus</taxon>
    </lineage>
</organism>
<gene>
    <name evidence="2" type="ORF">OXX778_LOCUS19646</name>
</gene>
<protein>
    <submittedName>
        <fullName evidence="2">Uncharacterized protein</fullName>
    </submittedName>
</protein>
<feature type="compositionally biased region" description="Polar residues" evidence="1">
    <location>
        <begin position="9"/>
        <end position="31"/>
    </location>
</feature>
<sequence length="124" mass="13919">MSGPKKSNLIVNSKIKNLTTSKKSEPTQIQYKQVAKSKTKQTLVPTKSSQLDSKVTNQNSSKNSQALIKTSTYSIKINNAVTNTTKMILFKKLNKNKKQYGFFAAKKNNIKKRGPNKSFKNVHV</sequence>
<dbReference type="Proteomes" id="UP000663879">
    <property type="component" value="Unassembled WGS sequence"/>
</dbReference>
<accession>A0A814LPS3</accession>
<dbReference type="AlphaFoldDB" id="A0A814LPS3"/>
<feature type="region of interest" description="Disordered" evidence="1">
    <location>
        <begin position="1"/>
        <end position="64"/>
    </location>
</feature>